<evidence type="ECO:0000313" key="3">
    <source>
        <dbReference type="Ensembl" id="ENSCCRP00000068895.2"/>
    </source>
</evidence>
<reference evidence="3" key="2">
    <citation type="submission" date="2025-09" db="UniProtKB">
        <authorList>
            <consortium name="Ensembl"/>
        </authorList>
    </citation>
    <scope>IDENTIFICATION</scope>
</reference>
<sequence>LKDCNPEEVLFFKLFMETFLENELADEFCQHLFLSSCNKDPKPSPFMTDKQVIMGLKLMKGSCTPPKVTSPSKPLATIQLKYMICYLSLLEAGRPEDKLEFMFRLYDADGNGDVIQKMFSPLEQELEHIICRMMHVAEYLEWDVTELKLILEEMMQEIDHDHDGMVSLEDCLPLILLLVSLFFLTLSVLQNVKDDGQHQGLCCSCKPRASFQLMKLKRNSRSKHC</sequence>
<accession>A0A8C1E4M5</accession>
<dbReference type="Ensembl" id="ENSCCRT00000074653.2">
    <property type="protein sequence ID" value="ENSCCRP00000068895.2"/>
    <property type="gene ID" value="ENSCCRG00000037108.2"/>
</dbReference>
<dbReference type="Gene3D" id="1.10.238.110">
    <property type="entry name" value="Diacylglycerol kinase alpha"/>
    <property type="match status" value="1"/>
</dbReference>
<dbReference type="InterPro" id="IPR002048">
    <property type="entry name" value="EF_hand_dom"/>
</dbReference>
<name>A0A8C1E4M5_CYPCA</name>
<dbReference type="Pfam" id="PF14513">
    <property type="entry name" value="DAG_kinase_N"/>
    <property type="match status" value="1"/>
</dbReference>
<evidence type="ECO:0000259" key="2">
    <source>
        <dbReference type="PROSITE" id="PS50222"/>
    </source>
</evidence>
<dbReference type="Gene3D" id="1.10.238.10">
    <property type="entry name" value="EF-hand"/>
    <property type="match status" value="1"/>
</dbReference>
<dbReference type="AlphaFoldDB" id="A0A8C1E4M5"/>
<reference evidence="3" key="1">
    <citation type="submission" date="2025-08" db="UniProtKB">
        <authorList>
            <consortium name="Ensembl"/>
        </authorList>
    </citation>
    <scope>IDENTIFICATION</scope>
</reference>
<protein>
    <recommendedName>
        <fullName evidence="2">EF-hand domain-containing protein</fullName>
    </recommendedName>
</protein>
<keyword evidence="4" id="KW-1185">Reference proteome</keyword>
<dbReference type="Proteomes" id="UP001108240">
    <property type="component" value="Unplaced"/>
</dbReference>
<dbReference type="SUPFAM" id="SSF47473">
    <property type="entry name" value="EF-hand"/>
    <property type="match status" value="2"/>
</dbReference>
<feature type="domain" description="EF-hand" evidence="2">
    <location>
        <begin position="146"/>
        <end position="181"/>
    </location>
</feature>
<dbReference type="GO" id="GO:0005509">
    <property type="term" value="F:calcium ion binding"/>
    <property type="evidence" value="ECO:0007669"/>
    <property type="project" value="InterPro"/>
</dbReference>
<evidence type="ECO:0000256" key="1">
    <source>
        <dbReference type="ARBA" id="ARBA00023411"/>
    </source>
</evidence>
<proteinExistence type="predicted"/>
<organism evidence="3 4">
    <name type="scientific">Cyprinus carpio carpio</name>
    <dbReference type="NCBI Taxonomy" id="630221"/>
    <lineage>
        <taxon>Eukaryota</taxon>
        <taxon>Metazoa</taxon>
        <taxon>Chordata</taxon>
        <taxon>Craniata</taxon>
        <taxon>Vertebrata</taxon>
        <taxon>Euteleostomi</taxon>
        <taxon>Actinopterygii</taxon>
        <taxon>Neopterygii</taxon>
        <taxon>Teleostei</taxon>
        <taxon>Ostariophysi</taxon>
        <taxon>Cypriniformes</taxon>
        <taxon>Cyprinidae</taxon>
        <taxon>Cyprininae</taxon>
        <taxon>Cyprinus</taxon>
    </lineage>
</organism>
<feature type="domain" description="EF-hand" evidence="2">
    <location>
        <begin position="94"/>
        <end position="125"/>
    </location>
</feature>
<dbReference type="PROSITE" id="PS50222">
    <property type="entry name" value="EF_HAND_2"/>
    <property type="match status" value="2"/>
</dbReference>
<dbReference type="CDD" id="cd00051">
    <property type="entry name" value="EFh"/>
    <property type="match status" value="1"/>
</dbReference>
<comment type="catalytic activity">
    <reaction evidence="1">
        <text>a 1,2-diacyl-sn-glycerol + ATP = a 1,2-diacyl-sn-glycero-3-phosphate + ADP + H(+)</text>
        <dbReference type="Rhea" id="RHEA:10272"/>
        <dbReference type="ChEBI" id="CHEBI:15378"/>
        <dbReference type="ChEBI" id="CHEBI:17815"/>
        <dbReference type="ChEBI" id="CHEBI:30616"/>
        <dbReference type="ChEBI" id="CHEBI:58608"/>
        <dbReference type="ChEBI" id="CHEBI:456216"/>
        <dbReference type="EC" id="2.7.1.107"/>
    </reaction>
    <physiologicalReaction direction="left-to-right" evidence="1">
        <dbReference type="Rhea" id="RHEA:10273"/>
    </physiologicalReaction>
</comment>
<evidence type="ECO:0000313" key="4">
    <source>
        <dbReference type="Proteomes" id="UP001108240"/>
    </source>
</evidence>
<dbReference type="GeneTree" id="ENSGT00940000159770"/>
<dbReference type="InterPro" id="IPR038199">
    <property type="entry name" value="DGK_typeI_N_sf"/>
</dbReference>
<dbReference type="InterPro" id="IPR029477">
    <property type="entry name" value="DAG_kinase_typeI_N"/>
</dbReference>
<dbReference type="GO" id="GO:0004143">
    <property type="term" value="F:ATP-dependent diacylglycerol kinase activity"/>
    <property type="evidence" value="ECO:0007669"/>
    <property type="project" value="UniProtKB-EC"/>
</dbReference>
<dbReference type="InterPro" id="IPR011992">
    <property type="entry name" value="EF-hand-dom_pair"/>
</dbReference>